<sequence>MSGSTALSVITAVVWCRLDLLLRTNSYLFLCQILICTANSKCASGYGPDQSRRAAAFGRKYQGASSKHYWWRSAAGNQSETPRRGTGPSPPNRLESQYGVTLSILTRREKCKTKIEPAGQPINTMLQQ</sequence>
<evidence type="ECO:0008006" key="5">
    <source>
        <dbReference type="Google" id="ProtNLM"/>
    </source>
</evidence>
<keyword evidence="2" id="KW-0732">Signal</keyword>
<dbReference type="Proteomes" id="UP000024635">
    <property type="component" value="Unassembled WGS sequence"/>
</dbReference>
<accession>A0A016VE60</accession>
<feature type="region of interest" description="Disordered" evidence="1">
    <location>
        <begin position="74"/>
        <end position="97"/>
    </location>
</feature>
<proteinExistence type="predicted"/>
<dbReference type="AlphaFoldDB" id="A0A016VE60"/>
<evidence type="ECO:0000256" key="2">
    <source>
        <dbReference type="SAM" id="SignalP"/>
    </source>
</evidence>
<keyword evidence="4" id="KW-1185">Reference proteome</keyword>
<dbReference type="EMBL" id="JARK01001347">
    <property type="protein sequence ID" value="EYC25949.1"/>
    <property type="molecule type" value="Genomic_DNA"/>
</dbReference>
<comment type="caution">
    <text evidence="3">The sequence shown here is derived from an EMBL/GenBank/DDBJ whole genome shotgun (WGS) entry which is preliminary data.</text>
</comment>
<protein>
    <recommendedName>
        <fullName evidence="5">Secreted protein</fullName>
    </recommendedName>
</protein>
<evidence type="ECO:0000313" key="3">
    <source>
        <dbReference type="EMBL" id="EYC25949.1"/>
    </source>
</evidence>
<reference evidence="4" key="1">
    <citation type="journal article" date="2015" name="Nat. Genet.">
        <title>The genome and transcriptome of the zoonotic hookworm Ancylostoma ceylanicum identify infection-specific gene families.</title>
        <authorList>
            <person name="Schwarz E.M."/>
            <person name="Hu Y."/>
            <person name="Antoshechkin I."/>
            <person name="Miller M.M."/>
            <person name="Sternberg P.W."/>
            <person name="Aroian R.V."/>
        </authorList>
    </citation>
    <scope>NUCLEOTIDE SEQUENCE</scope>
    <source>
        <strain evidence="4">HY135</strain>
    </source>
</reference>
<feature type="signal peptide" evidence="2">
    <location>
        <begin position="1"/>
        <end position="16"/>
    </location>
</feature>
<name>A0A016VE60_9BILA</name>
<gene>
    <name evidence="3" type="primary">Acey_s0011.g1475</name>
    <name evidence="3" type="ORF">Y032_0011g1475</name>
</gene>
<organism evidence="3 4">
    <name type="scientific">Ancylostoma ceylanicum</name>
    <dbReference type="NCBI Taxonomy" id="53326"/>
    <lineage>
        <taxon>Eukaryota</taxon>
        <taxon>Metazoa</taxon>
        <taxon>Ecdysozoa</taxon>
        <taxon>Nematoda</taxon>
        <taxon>Chromadorea</taxon>
        <taxon>Rhabditida</taxon>
        <taxon>Rhabditina</taxon>
        <taxon>Rhabditomorpha</taxon>
        <taxon>Strongyloidea</taxon>
        <taxon>Ancylostomatidae</taxon>
        <taxon>Ancylostomatinae</taxon>
        <taxon>Ancylostoma</taxon>
    </lineage>
</organism>
<feature type="chain" id="PRO_5001489327" description="Secreted protein" evidence="2">
    <location>
        <begin position="17"/>
        <end position="128"/>
    </location>
</feature>
<evidence type="ECO:0000256" key="1">
    <source>
        <dbReference type="SAM" id="MobiDB-lite"/>
    </source>
</evidence>
<evidence type="ECO:0000313" key="4">
    <source>
        <dbReference type="Proteomes" id="UP000024635"/>
    </source>
</evidence>